<sequence length="202" mass="22055">MEHQVQLSVPPPNSSSSSSSSPPNSHLHSAGPTTSTFQLSQHLVPHQHHLAHQQPYSQQGHAQQQDVNQQQTASEDSPVMSGMAAHYAHNRDRFFGVRVHTPACIFWVHPFTRAFIRDWRSGWNGGVFNDILRGCCPDTVLDGGLYHTSPLPPYVEGSSSTPAYDLPDTRPSPDDDDDVVLGLGVEHALGHYARLGYSSASG</sequence>
<feature type="compositionally biased region" description="Low complexity" evidence="1">
    <location>
        <begin position="1"/>
        <end position="29"/>
    </location>
</feature>
<proteinExistence type="predicted"/>
<dbReference type="Proteomes" id="UP000308652">
    <property type="component" value="Unassembled WGS sequence"/>
</dbReference>
<reference evidence="2 3" key="1">
    <citation type="journal article" date="2019" name="Nat. Ecol. Evol.">
        <title>Megaphylogeny resolves global patterns of mushroom evolution.</title>
        <authorList>
            <person name="Varga T."/>
            <person name="Krizsan K."/>
            <person name="Foldi C."/>
            <person name="Dima B."/>
            <person name="Sanchez-Garcia M."/>
            <person name="Sanchez-Ramirez S."/>
            <person name="Szollosi G.J."/>
            <person name="Szarkandi J.G."/>
            <person name="Papp V."/>
            <person name="Albert L."/>
            <person name="Andreopoulos W."/>
            <person name="Angelini C."/>
            <person name="Antonin V."/>
            <person name="Barry K.W."/>
            <person name="Bougher N.L."/>
            <person name="Buchanan P."/>
            <person name="Buyck B."/>
            <person name="Bense V."/>
            <person name="Catcheside P."/>
            <person name="Chovatia M."/>
            <person name="Cooper J."/>
            <person name="Damon W."/>
            <person name="Desjardin D."/>
            <person name="Finy P."/>
            <person name="Geml J."/>
            <person name="Haridas S."/>
            <person name="Hughes K."/>
            <person name="Justo A."/>
            <person name="Karasinski D."/>
            <person name="Kautmanova I."/>
            <person name="Kiss B."/>
            <person name="Kocsube S."/>
            <person name="Kotiranta H."/>
            <person name="LaButti K.M."/>
            <person name="Lechner B.E."/>
            <person name="Liimatainen K."/>
            <person name="Lipzen A."/>
            <person name="Lukacs Z."/>
            <person name="Mihaltcheva S."/>
            <person name="Morgado L.N."/>
            <person name="Niskanen T."/>
            <person name="Noordeloos M.E."/>
            <person name="Ohm R.A."/>
            <person name="Ortiz-Santana B."/>
            <person name="Ovrebo C."/>
            <person name="Racz N."/>
            <person name="Riley R."/>
            <person name="Savchenko A."/>
            <person name="Shiryaev A."/>
            <person name="Soop K."/>
            <person name="Spirin V."/>
            <person name="Szebenyi C."/>
            <person name="Tomsovsky M."/>
            <person name="Tulloss R.E."/>
            <person name="Uehling J."/>
            <person name="Grigoriev I.V."/>
            <person name="Vagvolgyi C."/>
            <person name="Papp T."/>
            <person name="Martin F.M."/>
            <person name="Miettinen O."/>
            <person name="Hibbett D.S."/>
            <person name="Nagy L.G."/>
        </authorList>
    </citation>
    <scope>NUCLEOTIDE SEQUENCE [LARGE SCALE GENOMIC DNA]</scope>
    <source>
        <strain evidence="2 3">CBS 166.37</strain>
    </source>
</reference>
<organism evidence="2 3">
    <name type="scientific">Crucibulum laeve</name>
    <dbReference type="NCBI Taxonomy" id="68775"/>
    <lineage>
        <taxon>Eukaryota</taxon>
        <taxon>Fungi</taxon>
        <taxon>Dikarya</taxon>
        <taxon>Basidiomycota</taxon>
        <taxon>Agaricomycotina</taxon>
        <taxon>Agaricomycetes</taxon>
        <taxon>Agaricomycetidae</taxon>
        <taxon>Agaricales</taxon>
        <taxon>Agaricineae</taxon>
        <taxon>Nidulariaceae</taxon>
        <taxon>Crucibulum</taxon>
    </lineage>
</organism>
<evidence type="ECO:0000313" key="2">
    <source>
        <dbReference type="EMBL" id="TFK36108.1"/>
    </source>
</evidence>
<accession>A0A5C3LW18</accession>
<feature type="region of interest" description="Disordered" evidence="1">
    <location>
        <begin position="154"/>
        <end position="176"/>
    </location>
</feature>
<dbReference type="AlphaFoldDB" id="A0A5C3LW18"/>
<feature type="compositionally biased region" description="Polar residues" evidence="1">
    <location>
        <begin position="31"/>
        <end position="41"/>
    </location>
</feature>
<keyword evidence="3" id="KW-1185">Reference proteome</keyword>
<name>A0A5C3LW18_9AGAR</name>
<gene>
    <name evidence="2" type="ORF">BDQ12DRAFT_725406</name>
</gene>
<evidence type="ECO:0000256" key="1">
    <source>
        <dbReference type="SAM" id="MobiDB-lite"/>
    </source>
</evidence>
<protein>
    <submittedName>
        <fullName evidence="2">Uncharacterized protein</fullName>
    </submittedName>
</protein>
<feature type="region of interest" description="Disordered" evidence="1">
    <location>
        <begin position="1"/>
        <end position="79"/>
    </location>
</feature>
<feature type="compositionally biased region" description="Low complexity" evidence="1">
    <location>
        <begin position="58"/>
        <end position="71"/>
    </location>
</feature>
<evidence type="ECO:0000313" key="3">
    <source>
        <dbReference type="Proteomes" id="UP000308652"/>
    </source>
</evidence>
<dbReference type="EMBL" id="ML213616">
    <property type="protein sequence ID" value="TFK36108.1"/>
    <property type="molecule type" value="Genomic_DNA"/>
</dbReference>